<gene>
    <name evidence="1" type="ORF">M0R45_010269</name>
</gene>
<sequence length="124" mass="13633">MKAALPSLPDVATAPSTAHCPVAAAPPAITGVDPLHRRSRAQKLYHVAAAVPRRRPIYSVAQPVSPVAISSRRCIKSAPRRFLHPRRPSLAAAPIRRLLLLPLLLSETNKERRNMKTTRWSLAE</sequence>
<dbReference type="AlphaFoldDB" id="A0AAW1Y9W3"/>
<proteinExistence type="predicted"/>
<evidence type="ECO:0000313" key="1">
    <source>
        <dbReference type="EMBL" id="KAK9944713.1"/>
    </source>
</evidence>
<organism evidence="1 2">
    <name type="scientific">Rubus argutus</name>
    <name type="common">Southern blackberry</name>
    <dbReference type="NCBI Taxonomy" id="59490"/>
    <lineage>
        <taxon>Eukaryota</taxon>
        <taxon>Viridiplantae</taxon>
        <taxon>Streptophyta</taxon>
        <taxon>Embryophyta</taxon>
        <taxon>Tracheophyta</taxon>
        <taxon>Spermatophyta</taxon>
        <taxon>Magnoliopsida</taxon>
        <taxon>eudicotyledons</taxon>
        <taxon>Gunneridae</taxon>
        <taxon>Pentapetalae</taxon>
        <taxon>rosids</taxon>
        <taxon>fabids</taxon>
        <taxon>Rosales</taxon>
        <taxon>Rosaceae</taxon>
        <taxon>Rosoideae</taxon>
        <taxon>Rosoideae incertae sedis</taxon>
        <taxon>Rubus</taxon>
    </lineage>
</organism>
<name>A0AAW1Y9W3_RUBAR</name>
<keyword evidence="2" id="KW-1185">Reference proteome</keyword>
<dbReference type="EMBL" id="JBEDUW010000002">
    <property type="protein sequence ID" value="KAK9944713.1"/>
    <property type="molecule type" value="Genomic_DNA"/>
</dbReference>
<protein>
    <submittedName>
        <fullName evidence="1">Uncharacterized protein</fullName>
    </submittedName>
</protein>
<accession>A0AAW1Y9W3</accession>
<evidence type="ECO:0000313" key="2">
    <source>
        <dbReference type="Proteomes" id="UP001457282"/>
    </source>
</evidence>
<comment type="caution">
    <text evidence="1">The sequence shown here is derived from an EMBL/GenBank/DDBJ whole genome shotgun (WGS) entry which is preliminary data.</text>
</comment>
<reference evidence="1 2" key="1">
    <citation type="journal article" date="2023" name="G3 (Bethesda)">
        <title>A chromosome-length genome assembly and annotation of blackberry (Rubus argutus, cv. 'Hillquist').</title>
        <authorList>
            <person name="Bruna T."/>
            <person name="Aryal R."/>
            <person name="Dudchenko O."/>
            <person name="Sargent D.J."/>
            <person name="Mead D."/>
            <person name="Buti M."/>
            <person name="Cavallini A."/>
            <person name="Hytonen T."/>
            <person name="Andres J."/>
            <person name="Pham M."/>
            <person name="Weisz D."/>
            <person name="Mascagni F."/>
            <person name="Usai G."/>
            <person name="Natali L."/>
            <person name="Bassil N."/>
            <person name="Fernandez G.E."/>
            <person name="Lomsadze A."/>
            <person name="Armour M."/>
            <person name="Olukolu B."/>
            <person name="Poorten T."/>
            <person name="Britton C."/>
            <person name="Davik J."/>
            <person name="Ashrafi H."/>
            <person name="Aiden E.L."/>
            <person name="Borodovsky M."/>
            <person name="Worthington M."/>
        </authorList>
    </citation>
    <scope>NUCLEOTIDE SEQUENCE [LARGE SCALE GENOMIC DNA]</scope>
    <source>
        <strain evidence="1">PI 553951</strain>
    </source>
</reference>
<dbReference type="Proteomes" id="UP001457282">
    <property type="component" value="Unassembled WGS sequence"/>
</dbReference>